<keyword evidence="2" id="KW-1185">Reference proteome</keyword>
<dbReference type="Proteomes" id="UP001202289">
    <property type="component" value="Unassembled WGS sequence"/>
</dbReference>
<proteinExistence type="predicted"/>
<sequence length="305" mass="34978">MEVKKLVGFAIPVMMLLSSCGIENKTSKETKTVPQSISKVMVSEDDYPQYVLDLGNELNKAFETCIKTINNNQSRKKVLASVEGANKTLTKFESIEYPNRYVSTQKNLEKSISSYKKALSIIRDSYSKDKIYDKGVSTEVLENIKPYLQDGDNYWTTVYKELINDVTRSKGGSLDSEDLKETDNGVDYEKVKNSVVDGKELTGNWGMVRSGKFITTFILKDGNPKTFEIYTKDDYPSKKNVIEGTWEYDRDNMLMKLHITKQVSSGIVVRVKQKNIDYKVQNYDTNYLQVYNWNAQTINRNVKQK</sequence>
<name>A0ACC6ABE5_9BACI</name>
<reference evidence="1" key="1">
    <citation type="submission" date="2022-05" db="EMBL/GenBank/DDBJ databases">
        <title>Comparative Genomics of Spacecraft Associated Microbes.</title>
        <authorList>
            <person name="Tran M.T."/>
            <person name="Wright A."/>
            <person name="Seuylemezian A."/>
            <person name="Eisen J."/>
            <person name="Coil D."/>
        </authorList>
    </citation>
    <scope>NUCLEOTIDE SEQUENCE</scope>
    <source>
        <strain evidence="1">FAIRING 10M-2.2</strain>
    </source>
</reference>
<comment type="caution">
    <text evidence="1">The sequence shown here is derived from an EMBL/GenBank/DDBJ whole genome shotgun (WGS) entry which is preliminary data.</text>
</comment>
<accession>A0ACC6ABE5</accession>
<dbReference type="EMBL" id="JAMBOP010000030">
    <property type="protein sequence ID" value="MCM3737880.1"/>
    <property type="molecule type" value="Genomic_DNA"/>
</dbReference>
<organism evidence="1 2">
    <name type="scientific">Bacillus cytotoxicus</name>
    <dbReference type="NCBI Taxonomy" id="580165"/>
    <lineage>
        <taxon>Bacteria</taxon>
        <taxon>Bacillati</taxon>
        <taxon>Bacillota</taxon>
        <taxon>Bacilli</taxon>
        <taxon>Bacillales</taxon>
        <taxon>Bacillaceae</taxon>
        <taxon>Bacillus</taxon>
        <taxon>Bacillus cereus group</taxon>
    </lineage>
</organism>
<protein>
    <submittedName>
        <fullName evidence="1">DUF3994 domain-containing protein</fullName>
    </submittedName>
</protein>
<evidence type="ECO:0000313" key="2">
    <source>
        <dbReference type="Proteomes" id="UP001202289"/>
    </source>
</evidence>
<gene>
    <name evidence="1" type="ORF">M3215_19340</name>
</gene>
<evidence type="ECO:0000313" key="1">
    <source>
        <dbReference type="EMBL" id="MCM3737880.1"/>
    </source>
</evidence>